<evidence type="ECO:0000313" key="4">
    <source>
        <dbReference type="Proteomes" id="UP000441772"/>
    </source>
</evidence>
<dbReference type="InterPro" id="IPR000914">
    <property type="entry name" value="SBP_5_dom"/>
</dbReference>
<dbReference type="AlphaFoldDB" id="A0A6I1GP12"/>
<dbReference type="Proteomes" id="UP000441772">
    <property type="component" value="Unassembled WGS sequence"/>
</dbReference>
<evidence type="ECO:0000256" key="1">
    <source>
        <dbReference type="SAM" id="Phobius"/>
    </source>
</evidence>
<dbReference type="SUPFAM" id="SSF53850">
    <property type="entry name" value="Periplasmic binding protein-like II"/>
    <property type="match status" value="1"/>
</dbReference>
<feature type="domain" description="Solute-binding protein family 5" evidence="2">
    <location>
        <begin position="88"/>
        <end position="418"/>
    </location>
</feature>
<dbReference type="GO" id="GO:0043190">
    <property type="term" value="C:ATP-binding cassette (ABC) transporter complex"/>
    <property type="evidence" value="ECO:0007669"/>
    <property type="project" value="InterPro"/>
</dbReference>
<gene>
    <name evidence="3" type="ORF">F7D09_0393</name>
</gene>
<dbReference type="InterPro" id="IPR039424">
    <property type="entry name" value="SBP_5"/>
</dbReference>
<protein>
    <submittedName>
        <fullName evidence="3">ABC transporter substrate-binding protein</fullName>
    </submittedName>
</protein>
<dbReference type="Gene3D" id="3.10.105.10">
    <property type="entry name" value="Dipeptide-binding Protein, Domain 3"/>
    <property type="match status" value="1"/>
</dbReference>
<proteinExistence type="predicted"/>
<dbReference type="RefSeq" id="WP_226835857.1">
    <property type="nucleotide sequence ID" value="NZ_JBHSKZ010000003.1"/>
</dbReference>
<comment type="caution">
    <text evidence="3">The sequence shown here is derived from an EMBL/GenBank/DDBJ whole genome shotgun (WGS) entry which is preliminary data.</text>
</comment>
<keyword evidence="1" id="KW-0812">Transmembrane</keyword>
<dbReference type="Gene3D" id="3.90.76.10">
    <property type="entry name" value="Dipeptide-binding Protein, Domain 1"/>
    <property type="match status" value="1"/>
</dbReference>
<dbReference type="PANTHER" id="PTHR30290">
    <property type="entry name" value="PERIPLASMIC BINDING COMPONENT OF ABC TRANSPORTER"/>
    <property type="match status" value="1"/>
</dbReference>
<dbReference type="Gene3D" id="3.40.190.10">
    <property type="entry name" value="Periplasmic binding protein-like II"/>
    <property type="match status" value="1"/>
</dbReference>
<accession>A0A6I1GP12</accession>
<dbReference type="GO" id="GO:0042597">
    <property type="term" value="C:periplasmic space"/>
    <property type="evidence" value="ECO:0007669"/>
    <property type="project" value="UniProtKB-ARBA"/>
</dbReference>
<keyword evidence="4" id="KW-1185">Reference proteome</keyword>
<name>A0A6I1GP12_9BIFI</name>
<evidence type="ECO:0000313" key="3">
    <source>
        <dbReference type="EMBL" id="KAB7791037.1"/>
    </source>
</evidence>
<evidence type="ECO:0000259" key="2">
    <source>
        <dbReference type="Pfam" id="PF00496"/>
    </source>
</evidence>
<sequence length="511" mass="55691">MNSSVKSSIVFVVVAAVLGCAVWLGWSLINHRVSLPVVGGQLNDVKVSVGVTGSPKSLDIRTVDDESLDRVLIGNVYETLLSRDDHNKLQPGLASSWKVSDDGLTYRLTIRNNAKFANGDALDASDAVWSLQQVITKKYVGSGELSALSGVSNEDDTLVLKLAKPDARLLEKLSTRIGIVYNQDAGIDYATQASASGPFTVDSWQAGKPLTLQRNTNYWGDLSKAAQVSVVFRNTTAELADALNKGQVDAAVALDKAGADAVSAKDVAKEQGVSNRKIVLAFSSNTQSILSDKRYRQAMRYLIDKDQMTAALGGGTVLNGPLSPLDDGYSKDANGTDAFPHDIAKGNELVAYFRFSVTRRPLTFTYLKDYGSKVGEQLSQTVYPEPVKADLTVNMVDQAGWQQNVVDKRDWDFTIYETDGEDDFETIMNNQSYIAFVSTESQNAWTKVQQSATADEYAKNFQAFIKTLNDDSPVDWICTRNPITVHSTKVTGVPVNMTYTQLPLADMTTAE</sequence>
<dbReference type="GO" id="GO:0015833">
    <property type="term" value="P:peptide transport"/>
    <property type="evidence" value="ECO:0007669"/>
    <property type="project" value="TreeGrafter"/>
</dbReference>
<dbReference type="PROSITE" id="PS51257">
    <property type="entry name" value="PROKAR_LIPOPROTEIN"/>
    <property type="match status" value="1"/>
</dbReference>
<dbReference type="PIRSF" id="PIRSF002741">
    <property type="entry name" value="MppA"/>
    <property type="match status" value="1"/>
</dbReference>
<dbReference type="GO" id="GO:1904680">
    <property type="term" value="F:peptide transmembrane transporter activity"/>
    <property type="evidence" value="ECO:0007669"/>
    <property type="project" value="TreeGrafter"/>
</dbReference>
<reference evidence="3 4" key="1">
    <citation type="submission" date="2019-09" db="EMBL/GenBank/DDBJ databases">
        <title>Characterization of the phylogenetic diversity of two novel species belonging to the genus Bifidobacterium: Bifidobacterium cebidarum sp. nov. and Bifidobacterium leontopitheci sp. nov.</title>
        <authorList>
            <person name="Lugli G.A."/>
            <person name="Duranti S."/>
            <person name="Milani C."/>
            <person name="Turroni F."/>
            <person name="Ventura M."/>
        </authorList>
    </citation>
    <scope>NUCLEOTIDE SEQUENCE [LARGE SCALE GENOMIC DNA]</scope>
    <source>
        <strain evidence="3 4">LMG 31471</strain>
    </source>
</reference>
<organism evidence="3 4">
    <name type="scientific">Bifidobacterium leontopitheci</name>
    <dbReference type="NCBI Taxonomy" id="2650774"/>
    <lineage>
        <taxon>Bacteria</taxon>
        <taxon>Bacillati</taxon>
        <taxon>Actinomycetota</taxon>
        <taxon>Actinomycetes</taxon>
        <taxon>Bifidobacteriales</taxon>
        <taxon>Bifidobacteriaceae</taxon>
        <taxon>Bifidobacterium</taxon>
    </lineage>
</organism>
<keyword evidence="1" id="KW-0472">Membrane</keyword>
<dbReference type="Pfam" id="PF00496">
    <property type="entry name" value="SBP_bac_5"/>
    <property type="match status" value="1"/>
</dbReference>
<keyword evidence="1" id="KW-1133">Transmembrane helix</keyword>
<feature type="transmembrane region" description="Helical" evidence="1">
    <location>
        <begin position="7"/>
        <end position="26"/>
    </location>
</feature>
<dbReference type="InterPro" id="IPR030678">
    <property type="entry name" value="Peptide/Ni-bd"/>
</dbReference>
<dbReference type="EMBL" id="WBVT01000004">
    <property type="protein sequence ID" value="KAB7791037.1"/>
    <property type="molecule type" value="Genomic_DNA"/>
</dbReference>